<dbReference type="STRING" id="237018.SAMN04489723_103246"/>
<sequence length="43" mass="4857">MEGFVGGDREMVKPTSLLGTKQSRFRIYQFFVIGSDAGTKQSW</sequence>
<dbReference type="Proteomes" id="UP000198790">
    <property type="component" value="Unassembled WGS sequence"/>
</dbReference>
<name>A0A1I0XKN1_9BACT</name>
<gene>
    <name evidence="1" type="ORF">SAMN04489723_103246</name>
</gene>
<evidence type="ECO:0000313" key="1">
    <source>
        <dbReference type="EMBL" id="SFB01551.1"/>
    </source>
</evidence>
<reference evidence="1 2" key="1">
    <citation type="submission" date="2016-10" db="EMBL/GenBank/DDBJ databases">
        <authorList>
            <person name="de Groot N.N."/>
        </authorList>
    </citation>
    <scope>NUCLEOTIDE SEQUENCE [LARGE SCALE GENOMIC DNA]</scope>
    <source>
        <strain evidence="1 2">DSM 23399</strain>
    </source>
</reference>
<keyword evidence="2" id="KW-1185">Reference proteome</keyword>
<dbReference type="AlphaFoldDB" id="A0A1I0XKN1"/>
<protein>
    <submittedName>
        <fullName evidence="1">Uncharacterized protein</fullName>
    </submittedName>
</protein>
<accession>A0A1I0XKN1</accession>
<dbReference type="EMBL" id="FOKK01000003">
    <property type="protein sequence ID" value="SFB01551.1"/>
    <property type="molecule type" value="Genomic_DNA"/>
</dbReference>
<organism evidence="1 2">
    <name type="scientific">Algoriphagus aquimarinus</name>
    <dbReference type="NCBI Taxonomy" id="237018"/>
    <lineage>
        <taxon>Bacteria</taxon>
        <taxon>Pseudomonadati</taxon>
        <taxon>Bacteroidota</taxon>
        <taxon>Cytophagia</taxon>
        <taxon>Cytophagales</taxon>
        <taxon>Cyclobacteriaceae</taxon>
        <taxon>Algoriphagus</taxon>
    </lineage>
</organism>
<evidence type="ECO:0000313" key="2">
    <source>
        <dbReference type="Proteomes" id="UP000198790"/>
    </source>
</evidence>
<proteinExistence type="predicted"/>